<evidence type="ECO:0000313" key="6">
    <source>
        <dbReference type="Proteomes" id="UP000316726"/>
    </source>
</evidence>
<dbReference type="AlphaFoldDB" id="A0A5B8MQ80"/>
<dbReference type="OrthoDB" id="264785at2759"/>
<dbReference type="PANTHER" id="PTHR32083:SF0">
    <property type="entry name" value="CILIA AND FLAGELLA-ASSOCIATED PROTEIN 58"/>
    <property type="match status" value="1"/>
</dbReference>
<protein>
    <recommendedName>
        <fullName evidence="4">Cilia- and flagella-associated protein 58 central coiled coil domain-containing protein</fullName>
    </recommendedName>
</protein>
<feature type="coiled-coil region" evidence="2">
    <location>
        <begin position="787"/>
        <end position="835"/>
    </location>
</feature>
<feature type="domain" description="Cilia- and flagella-associated protein 58 central coiled coil" evidence="4">
    <location>
        <begin position="378"/>
        <end position="669"/>
    </location>
</feature>
<evidence type="ECO:0000313" key="5">
    <source>
        <dbReference type="EMBL" id="QDZ21462.1"/>
    </source>
</evidence>
<evidence type="ECO:0000256" key="3">
    <source>
        <dbReference type="SAM" id="MobiDB-lite"/>
    </source>
</evidence>
<dbReference type="STRING" id="1764295.A0A5B8MQ80"/>
<dbReference type="InterPro" id="IPR049270">
    <property type="entry name" value="CFAP58_CC"/>
</dbReference>
<feature type="coiled-coil region" evidence="2">
    <location>
        <begin position="655"/>
        <end position="706"/>
    </location>
</feature>
<evidence type="ECO:0000256" key="2">
    <source>
        <dbReference type="SAM" id="Coils"/>
    </source>
</evidence>
<evidence type="ECO:0000256" key="1">
    <source>
        <dbReference type="ARBA" id="ARBA00023054"/>
    </source>
</evidence>
<reference evidence="5 6" key="1">
    <citation type="submission" date="2018-07" db="EMBL/GenBank/DDBJ databases">
        <title>The complete nuclear genome of the prasinophyte Chloropicon primus (CCMP1205).</title>
        <authorList>
            <person name="Pombert J.-F."/>
            <person name="Otis C."/>
            <person name="Turmel M."/>
            <person name="Lemieux C."/>
        </authorList>
    </citation>
    <scope>NUCLEOTIDE SEQUENCE [LARGE SCALE GENOMIC DNA]</scope>
    <source>
        <strain evidence="5 6">CCMP1205</strain>
    </source>
</reference>
<feature type="coiled-coil region" evidence="2">
    <location>
        <begin position="109"/>
        <end position="612"/>
    </location>
</feature>
<keyword evidence="1 2" id="KW-0175">Coiled coil</keyword>
<dbReference type="EMBL" id="CP031038">
    <property type="protein sequence ID" value="QDZ21462.1"/>
    <property type="molecule type" value="Genomic_DNA"/>
</dbReference>
<dbReference type="Gene3D" id="1.10.287.1490">
    <property type="match status" value="1"/>
</dbReference>
<dbReference type="PANTHER" id="PTHR32083">
    <property type="entry name" value="CILIA AND FLAGELLA-ASSOCIATED PROTEIN 58-RELATED"/>
    <property type="match status" value="1"/>
</dbReference>
<dbReference type="Pfam" id="PF21771">
    <property type="entry name" value="CFAP58_CC"/>
    <property type="match status" value="1"/>
</dbReference>
<feature type="region of interest" description="Disordered" evidence="3">
    <location>
        <begin position="842"/>
        <end position="878"/>
    </location>
</feature>
<organism evidence="5 6">
    <name type="scientific">Chloropicon primus</name>
    <dbReference type="NCBI Taxonomy" id="1764295"/>
    <lineage>
        <taxon>Eukaryota</taxon>
        <taxon>Viridiplantae</taxon>
        <taxon>Chlorophyta</taxon>
        <taxon>Chloropicophyceae</taxon>
        <taxon>Chloropicales</taxon>
        <taxon>Chloropicaceae</taxon>
        <taxon>Chloropicon</taxon>
    </lineage>
</organism>
<dbReference type="Proteomes" id="UP000316726">
    <property type="component" value="Chromosome 5"/>
</dbReference>
<proteinExistence type="predicted"/>
<accession>A0A5B8MQ80</accession>
<keyword evidence="6" id="KW-1185">Reference proteome</keyword>
<name>A0A5B8MQ80_9CHLO</name>
<evidence type="ECO:0000259" key="4">
    <source>
        <dbReference type="Pfam" id="PF21771"/>
    </source>
</evidence>
<sequence length="878" mass="102897">MADTADEKKAAEAYETQAYEALEKDFQAVLNELAGDAALENFRGEYEKLFRAVKKSHDNEKKLARKCRELSSEIVANTAKIQTAVKLSEEDQGTISGLKKEIEKAWKIVDASHEKEARAKETIQQLKQEVANLNKLIEDGGSYGVGQETTLNELLKQKDELTEERDAQINQVVKLRSEILEFQTRLRTSETEKLQLESSLQVLQEQMQAKKLEAEKEQRKKERMEKDMKEIKESLEAKQYDIKQKLHIVSQGEEHIARLELKLRETKSLNDKVTREYNGLADKVQRLQRELEEQKHLNSNTRLEINQKQATIRQREEEIATLKSEINKVNRARETANHKLRNMERTKSEAEKQREMLKNELQTTEKDIESLRVSLDSEHKKLDELLRERDLLNKLKTQAENATQKQIDLVAINENTRKNLEQELQAYKIEAQRQNKLIDQLKKEREKYAVEASDATSKYFQQLEEIKLKELDIMDLQKKIAEGENRLKQQQNLYEAVRSDRNLYSKNLIEAQDEIQEMKRKFKILNHQIEQLKEEINTKDLSLVKEHFEHMKVEKEKENLRGENNKAYAQIKEADNAISSQKAEIEKLNHIINEADSERGRQKKEYDQVVNERDILGTQLIRRNDELALLYEKIKIQQSTLLKGQAQYRDRLKEIRVLKIKINDLTRELQNLKSSVSNINVLKSEIHRLGRELLQERTKVKALSEELENPLNVHRWRKLEGSDPSTYEMIQKIQTLQKRLIAKTEEVVEKDTLIVEKEKLYVELKNILARQPGPEVAEQLNVYQTMLREKTRQMKAMTSELNMYQAQVNEYKYEKERMIRELQELKRKYYEQRRKERLMKESTNMGNPGMGGGGRGKMAMPQQSDNPKFTGGGFAMST</sequence>
<dbReference type="GO" id="GO:0005856">
    <property type="term" value="C:cytoskeleton"/>
    <property type="evidence" value="ECO:0007669"/>
    <property type="project" value="TreeGrafter"/>
</dbReference>
<gene>
    <name evidence="5" type="ORF">A3770_05p39800</name>
</gene>